<protein>
    <recommendedName>
        <fullName evidence="4">BHLH domain-containing protein</fullName>
    </recommendedName>
</protein>
<dbReference type="Proteomes" id="UP000717515">
    <property type="component" value="Unassembled WGS sequence"/>
</dbReference>
<evidence type="ECO:0000256" key="3">
    <source>
        <dbReference type="SAM" id="MobiDB-lite"/>
    </source>
</evidence>
<feature type="compositionally biased region" description="Basic and acidic residues" evidence="3">
    <location>
        <begin position="346"/>
        <end position="355"/>
    </location>
</feature>
<accession>A0A9P8A0T5</accession>
<name>A0A9P8A0T5_MORAP</name>
<evidence type="ECO:0000313" key="6">
    <source>
        <dbReference type="Proteomes" id="UP000717515"/>
    </source>
</evidence>
<dbReference type="EMBL" id="JAIFTL010000213">
    <property type="protein sequence ID" value="KAG9321320.1"/>
    <property type="molecule type" value="Genomic_DNA"/>
</dbReference>
<feature type="domain" description="BHLH" evidence="4">
    <location>
        <begin position="387"/>
        <end position="438"/>
    </location>
</feature>
<dbReference type="GO" id="GO:0090575">
    <property type="term" value="C:RNA polymerase II transcription regulator complex"/>
    <property type="evidence" value="ECO:0007669"/>
    <property type="project" value="TreeGrafter"/>
</dbReference>
<proteinExistence type="predicted"/>
<dbReference type="PROSITE" id="PS50888">
    <property type="entry name" value="BHLH"/>
    <property type="match status" value="1"/>
</dbReference>
<evidence type="ECO:0000259" key="4">
    <source>
        <dbReference type="PROSITE" id="PS50888"/>
    </source>
</evidence>
<dbReference type="SMART" id="SM00353">
    <property type="entry name" value="HLH"/>
    <property type="match status" value="1"/>
</dbReference>
<feature type="region of interest" description="Disordered" evidence="3">
    <location>
        <begin position="254"/>
        <end position="380"/>
    </location>
</feature>
<organism evidence="5 6">
    <name type="scientific">Mortierella alpina</name>
    <name type="common">Oleaginous fungus</name>
    <name type="synonym">Mortierella renispora</name>
    <dbReference type="NCBI Taxonomy" id="64518"/>
    <lineage>
        <taxon>Eukaryota</taxon>
        <taxon>Fungi</taxon>
        <taxon>Fungi incertae sedis</taxon>
        <taxon>Mucoromycota</taxon>
        <taxon>Mortierellomycotina</taxon>
        <taxon>Mortierellomycetes</taxon>
        <taxon>Mortierellales</taxon>
        <taxon>Mortierellaceae</taxon>
        <taxon>Mortierella</taxon>
    </lineage>
</organism>
<keyword evidence="2" id="KW-0539">Nucleus</keyword>
<dbReference type="InterPro" id="IPR036638">
    <property type="entry name" value="HLH_DNA-bd_sf"/>
</dbReference>
<gene>
    <name evidence="5" type="ORF">KVV02_006237</name>
</gene>
<feature type="region of interest" description="Disordered" evidence="3">
    <location>
        <begin position="57"/>
        <end position="92"/>
    </location>
</feature>
<evidence type="ECO:0000256" key="2">
    <source>
        <dbReference type="ARBA" id="ARBA00023242"/>
    </source>
</evidence>
<sequence>MLLTAPSSSSPTDNNSARSSPMSFQSLLSDHEQKAFSQFLGQLAQEERFKYQNETALSQQLHSHHPRQSSTPLANHNSLGSESMLTPQQQHSDWARQLGSNPLLAPGGIIDPHAMSQAFLQHPELMAQATAISQAMALAQQQQLQQQMQQHQHHNEQLMQHDQRSYQQFPQGEHYQPYRQNHTPYHAVHPEQSSDSAFNRATHTNLQNGISEDFSTSPPPILLSNGVAQHSATTPYSSSPSYVYSGEETSAGVSKKLAQRKGSSATYSSSELSPSSSPGTRSTHRSSRDDHATARRKTSEASSFAMNGREFEDSNDDRNGMGINHSQSIDHGQTSSKKHRQSYGADSHHDPHSQDTSRTLSPTKNPSSNQAQPRSKKPQHELLTDAEKKANHIASEQKRRQNIRVGFDSLVEIVPTLSECHRSEALILQKSVDYIHRLLNQKDELKNRVRDLQVNLGEPMEEYDSASDMEIELRE</sequence>
<dbReference type="GO" id="GO:0046983">
    <property type="term" value="F:protein dimerization activity"/>
    <property type="evidence" value="ECO:0007669"/>
    <property type="project" value="InterPro"/>
</dbReference>
<evidence type="ECO:0000256" key="1">
    <source>
        <dbReference type="ARBA" id="ARBA00023125"/>
    </source>
</evidence>
<comment type="caution">
    <text evidence="5">The sequence shown here is derived from an EMBL/GenBank/DDBJ whole genome shotgun (WGS) entry which is preliminary data.</text>
</comment>
<feature type="compositionally biased region" description="Low complexity" evidence="3">
    <location>
        <begin position="263"/>
        <end position="281"/>
    </location>
</feature>
<feature type="region of interest" description="Disordered" evidence="3">
    <location>
        <begin position="1"/>
        <end position="25"/>
    </location>
</feature>
<dbReference type="InterPro" id="IPR011598">
    <property type="entry name" value="bHLH_dom"/>
</dbReference>
<dbReference type="AlphaFoldDB" id="A0A9P8A0T5"/>
<dbReference type="GO" id="GO:0045944">
    <property type="term" value="P:positive regulation of transcription by RNA polymerase II"/>
    <property type="evidence" value="ECO:0007669"/>
    <property type="project" value="TreeGrafter"/>
</dbReference>
<keyword evidence="1" id="KW-0238">DNA-binding</keyword>
<reference evidence="5" key="1">
    <citation type="submission" date="2021-07" db="EMBL/GenBank/DDBJ databases">
        <title>Draft genome of Mortierella alpina, strain LL118, isolated from an aspen leaf litter sample.</title>
        <authorList>
            <person name="Yang S."/>
            <person name="Vinatzer B.A."/>
        </authorList>
    </citation>
    <scope>NUCLEOTIDE SEQUENCE</scope>
    <source>
        <strain evidence="5">LL118</strain>
    </source>
</reference>
<feature type="compositionally biased region" description="Polar residues" evidence="3">
    <location>
        <begin position="324"/>
        <end position="335"/>
    </location>
</feature>
<dbReference type="PANTHER" id="PTHR10328:SF12">
    <property type="entry name" value="CARBOHYDRATE-RESPONSIVE ELEMENT-BINDING PROTEIN"/>
    <property type="match status" value="1"/>
</dbReference>
<dbReference type="GO" id="GO:0003677">
    <property type="term" value="F:DNA binding"/>
    <property type="evidence" value="ECO:0007669"/>
    <property type="project" value="UniProtKB-KW"/>
</dbReference>
<feature type="compositionally biased region" description="Basic and acidic residues" evidence="3">
    <location>
        <begin position="286"/>
        <end position="299"/>
    </location>
</feature>
<feature type="compositionally biased region" description="Polar residues" evidence="3">
    <location>
        <begin position="68"/>
        <end position="92"/>
    </location>
</feature>
<evidence type="ECO:0000313" key="5">
    <source>
        <dbReference type="EMBL" id="KAG9321320.1"/>
    </source>
</evidence>
<dbReference type="SUPFAM" id="SSF47459">
    <property type="entry name" value="HLH, helix-loop-helix DNA-binding domain"/>
    <property type="match status" value="1"/>
</dbReference>
<dbReference type="GO" id="GO:0003700">
    <property type="term" value="F:DNA-binding transcription factor activity"/>
    <property type="evidence" value="ECO:0007669"/>
    <property type="project" value="TreeGrafter"/>
</dbReference>
<feature type="compositionally biased region" description="Polar residues" evidence="3">
    <location>
        <begin position="356"/>
        <end position="373"/>
    </location>
</feature>
<dbReference type="PANTHER" id="PTHR10328">
    <property type="entry name" value="PROTEIN MAX MYC-ASSOCIATED FACTOR X"/>
    <property type="match status" value="1"/>
</dbReference>
<dbReference type="Gene3D" id="4.10.280.10">
    <property type="entry name" value="Helix-loop-helix DNA-binding domain"/>
    <property type="match status" value="1"/>
</dbReference>
<feature type="compositionally biased region" description="Basic and acidic residues" evidence="3">
    <location>
        <begin position="309"/>
        <end position="319"/>
    </location>
</feature>
<dbReference type="Pfam" id="PF00010">
    <property type="entry name" value="HLH"/>
    <property type="match status" value="1"/>
</dbReference>